<evidence type="ECO:0000313" key="3">
    <source>
        <dbReference type="Proteomes" id="UP000289738"/>
    </source>
</evidence>
<dbReference type="Proteomes" id="UP000289738">
    <property type="component" value="Chromosome B10"/>
</dbReference>
<comment type="caution">
    <text evidence="2">The sequence shown here is derived from an EMBL/GenBank/DDBJ whole genome shotgun (WGS) entry which is preliminary data.</text>
</comment>
<name>A0A444X5K5_ARAHY</name>
<feature type="region of interest" description="Disordered" evidence="1">
    <location>
        <begin position="1"/>
        <end position="28"/>
    </location>
</feature>
<keyword evidence="3" id="KW-1185">Reference proteome</keyword>
<evidence type="ECO:0000256" key="1">
    <source>
        <dbReference type="SAM" id="MobiDB-lite"/>
    </source>
</evidence>
<protein>
    <submittedName>
        <fullName evidence="2">Uncharacterized protein</fullName>
    </submittedName>
</protein>
<dbReference type="AlphaFoldDB" id="A0A444X5K5"/>
<proteinExistence type="predicted"/>
<evidence type="ECO:0000313" key="2">
    <source>
        <dbReference type="EMBL" id="RYQ84873.1"/>
    </source>
</evidence>
<dbReference type="EMBL" id="SDMP01000020">
    <property type="protein sequence ID" value="RYQ84873.1"/>
    <property type="molecule type" value="Genomic_DNA"/>
</dbReference>
<sequence length="153" mass="16631">MPCCHRAAGHDGKREREARRVQKERERPNARGEGTLIVAVRGVCASTVVAVAEERPCLCELPPSKLLLLLCCFCCHAVVPLDIAASKFPVTSSLLLNPLSLVLCLLIVAQPLFRPAWKEACATLQKLLSDPLLVKAARGEPVSRQPARMILSS</sequence>
<gene>
    <name evidence="2" type="ORF">Ahy_B10g104376</name>
</gene>
<reference evidence="2 3" key="1">
    <citation type="submission" date="2019-01" db="EMBL/GenBank/DDBJ databases">
        <title>Sequencing of cultivated peanut Arachis hypogaea provides insights into genome evolution and oil improvement.</title>
        <authorList>
            <person name="Chen X."/>
        </authorList>
    </citation>
    <scope>NUCLEOTIDE SEQUENCE [LARGE SCALE GENOMIC DNA]</scope>
    <source>
        <strain evidence="3">cv. Fuhuasheng</strain>
        <tissue evidence="2">Leaves</tissue>
    </source>
</reference>
<accession>A0A444X5K5</accession>
<organism evidence="2 3">
    <name type="scientific">Arachis hypogaea</name>
    <name type="common">Peanut</name>
    <dbReference type="NCBI Taxonomy" id="3818"/>
    <lineage>
        <taxon>Eukaryota</taxon>
        <taxon>Viridiplantae</taxon>
        <taxon>Streptophyta</taxon>
        <taxon>Embryophyta</taxon>
        <taxon>Tracheophyta</taxon>
        <taxon>Spermatophyta</taxon>
        <taxon>Magnoliopsida</taxon>
        <taxon>eudicotyledons</taxon>
        <taxon>Gunneridae</taxon>
        <taxon>Pentapetalae</taxon>
        <taxon>rosids</taxon>
        <taxon>fabids</taxon>
        <taxon>Fabales</taxon>
        <taxon>Fabaceae</taxon>
        <taxon>Papilionoideae</taxon>
        <taxon>50 kb inversion clade</taxon>
        <taxon>dalbergioids sensu lato</taxon>
        <taxon>Dalbergieae</taxon>
        <taxon>Pterocarpus clade</taxon>
        <taxon>Arachis</taxon>
    </lineage>
</organism>
<feature type="compositionally biased region" description="Basic and acidic residues" evidence="1">
    <location>
        <begin position="8"/>
        <end position="28"/>
    </location>
</feature>